<dbReference type="EMBL" id="KN840471">
    <property type="protein sequence ID" value="KIP08993.1"/>
    <property type="molecule type" value="Genomic_DNA"/>
</dbReference>
<sequence length="455" mass="51528">MPPQALPEDLIKPLLEQLEDTADLCRCARVSQAFHQSSVVVLYRNVHVRDLTVRRDVRGELELVHPCSTLLLKPWYAKQTSLLAALVASLDPELIMDCLAALRLCTNLRSFTWTSPANVRANRLDKVLADYLYVIKRLRVPSLSIAAPLGVTPTIISNLMCMDDLREIAVHTKDADFIRTESMAAALRQKVTHLDFLVGKCNEKESYPSFFTRIPRLLSLYLREAKSHAVLDVLTVLPDLLSLKTHYIPQSPWTFSSKPSSRLRHLEVHIFNGQVLNMWDWIHHIVPHASSLESFIIRDPAVTSKTGAYRFPYEWTVPSSFFHKLAETHGSSLKCLILDGLHVTPEDFKFICEQFLALQWFTVHIAGQCTDAMSNIIQKARELKFLAVGFQSKLPPNSAAQHAGTWMHRGSSKLTLAAIRDELFEGKWVHRQSAAEFEVVSKEIKGNVYGWQPDA</sequence>
<dbReference type="STRING" id="745531.A0A0C3PPR4"/>
<proteinExistence type="predicted"/>
<dbReference type="AlphaFoldDB" id="A0A0C3PPR4"/>
<evidence type="ECO:0008006" key="3">
    <source>
        <dbReference type="Google" id="ProtNLM"/>
    </source>
</evidence>
<dbReference type="HOGENOM" id="CLU_028275_0_0_1"/>
<keyword evidence="2" id="KW-1185">Reference proteome</keyword>
<reference evidence="1 2" key="1">
    <citation type="journal article" date="2014" name="PLoS Genet.">
        <title>Analysis of the Phlebiopsis gigantea genome, transcriptome and secretome provides insight into its pioneer colonization strategies of wood.</title>
        <authorList>
            <person name="Hori C."/>
            <person name="Ishida T."/>
            <person name="Igarashi K."/>
            <person name="Samejima M."/>
            <person name="Suzuki H."/>
            <person name="Master E."/>
            <person name="Ferreira P."/>
            <person name="Ruiz-Duenas F.J."/>
            <person name="Held B."/>
            <person name="Canessa P."/>
            <person name="Larrondo L.F."/>
            <person name="Schmoll M."/>
            <person name="Druzhinina I.S."/>
            <person name="Kubicek C.P."/>
            <person name="Gaskell J.A."/>
            <person name="Kersten P."/>
            <person name="St John F."/>
            <person name="Glasner J."/>
            <person name="Sabat G."/>
            <person name="Splinter BonDurant S."/>
            <person name="Syed K."/>
            <person name="Yadav J."/>
            <person name="Mgbeahuruike A.C."/>
            <person name="Kovalchuk A."/>
            <person name="Asiegbu F.O."/>
            <person name="Lackner G."/>
            <person name="Hoffmeister D."/>
            <person name="Rencoret J."/>
            <person name="Gutierrez A."/>
            <person name="Sun H."/>
            <person name="Lindquist E."/>
            <person name="Barry K."/>
            <person name="Riley R."/>
            <person name="Grigoriev I.V."/>
            <person name="Henrissat B."/>
            <person name="Kues U."/>
            <person name="Berka R.M."/>
            <person name="Martinez A.T."/>
            <person name="Covert S.F."/>
            <person name="Blanchette R.A."/>
            <person name="Cullen D."/>
        </authorList>
    </citation>
    <scope>NUCLEOTIDE SEQUENCE [LARGE SCALE GENOMIC DNA]</scope>
    <source>
        <strain evidence="1 2">11061_1 CR5-6</strain>
    </source>
</reference>
<accession>A0A0C3PPR4</accession>
<evidence type="ECO:0000313" key="2">
    <source>
        <dbReference type="Proteomes" id="UP000053257"/>
    </source>
</evidence>
<protein>
    <recommendedName>
        <fullName evidence="3">F-box domain-containing protein</fullName>
    </recommendedName>
</protein>
<organism evidence="1 2">
    <name type="scientific">Phlebiopsis gigantea (strain 11061_1 CR5-6)</name>
    <name type="common">White-rot fungus</name>
    <name type="synonym">Peniophora gigantea</name>
    <dbReference type="NCBI Taxonomy" id="745531"/>
    <lineage>
        <taxon>Eukaryota</taxon>
        <taxon>Fungi</taxon>
        <taxon>Dikarya</taxon>
        <taxon>Basidiomycota</taxon>
        <taxon>Agaricomycotina</taxon>
        <taxon>Agaricomycetes</taxon>
        <taxon>Polyporales</taxon>
        <taxon>Phanerochaetaceae</taxon>
        <taxon>Phlebiopsis</taxon>
    </lineage>
</organism>
<gene>
    <name evidence="1" type="ORF">PHLGIDRAFT_116711</name>
</gene>
<evidence type="ECO:0000313" key="1">
    <source>
        <dbReference type="EMBL" id="KIP08993.1"/>
    </source>
</evidence>
<name>A0A0C3PPR4_PHLG1</name>
<dbReference type="Proteomes" id="UP000053257">
    <property type="component" value="Unassembled WGS sequence"/>
</dbReference>
<dbReference type="OrthoDB" id="5297217at2759"/>